<dbReference type="PANTHER" id="PTHR46093">
    <property type="entry name" value="ACYL-COA-BINDING DOMAIN-CONTAINING PROTEIN 5"/>
    <property type="match status" value="1"/>
</dbReference>
<dbReference type="OrthoDB" id="10251809at2759"/>
<comment type="caution">
    <text evidence="4">The sequence shown here is derived from an EMBL/GenBank/DDBJ whole genome shotgun (WGS) entry which is preliminary data.</text>
</comment>
<dbReference type="Gene3D" id="2.120.10.80">
    <property type="entry name" value="Kelch-type beta propeller"/>
    <property type="match status" value="2"/>
</dbReference>
<keyword evidence="5" id="KW-1185">Reference proteome</keyword>
<dbReference type="Pfam" id="PF24681">
    <property type="entry name" value="Kelch_KLHDC2_KLHL20_DRC7"/>
    <property type="match status" value="1"/>
</dbReference>
<protein>
    <recommendedName>
        <fullName evidence="6">Galactose oxidase</fullName>
    </recommendedName>
</protein>
<proteinExistence type="predicted"/>
<keyword evidence="2" id="KW-0677">Repeat</keyword>
<evidence type="ECO:0000256" key="1">
    <source>
        <dbReference type="ARBA" id="ARBA00022441"/>
    </source>
</evidence>
<evidence type="ECO:0000313" key="4">
    <source>
        <dbReference type="EMBL" id="KAG5183185.1"/>
    </source>
</evidence>
<dbReference type="Proteomes" id="UP000664859">
    <property type="component" value="Unassembled WGS sequence"/>
</dbReference>
<name>A0A835Z188_9STRA</name>
<dbReference type="InterPro" id="IPR015915">
    <property type="entry name" value="Kelch-typ_b-propeller"/>
</dbReference>
<feature type="chain" id="PRO_5032615176" description="Galactose oxidase" evidence="3">
    <location>
        <begin position="20"/>
        <end position="391"/>
    </location>
</feature>
<dbReference type="EMBL" id="JAFCMP010000223">
    <property type="protein sequence ID" value="KAG5183185.1"/>
    <property type="molecule type" value="Genomic_DNA"/>
</dbReference>
<sequence length="391" mass="41337">MPLAHICTVLASVAASLAAADVQLSWQEQQVNTPRPQPTLSASGCLVDPDTFLIFGGCTSSCCFSPVDTMWRYHLSNSRWSDVGAQQAGPRPSARFGATAVPMALDNDGAAGMLLFGGMDAVLGPQSDLWLYDSGTNEWREVAPAANHSAPPPRSSHVATIAPHGGTSYLVLHGGVGPFGVLRSDTWILPLTPRMESAQWRQARLTSESDAPPARTDAAISAADEDHGALLLLVFGGADQSGAVTDDTWRADVTCRHADCQVTWARIEPASAPPARHAHALLLGTRTSPHQVLLVGGRSDTSDTAPFYNDTWSFDTMTSEWHQLPNPAPSPPSRGFSVVSSGGIGAGGEREGVLFGGFGGFFGDVDDRLYNDVWRWSIGNTDAVGMVASDA</sequence>
<keyword evidence="3" id="KW-0732">Signal</keyword>
<evidence type="ECO:0000256" key="3">
    <source>
        <dbReference type="SAM" id="SignalP"/>
    </source>
</evidence>
<dbReference type="AlphaFoldDB" id="A0A835Z188"/>
<evidence type="ECO:0008006" key="6">
    <source>
        <dbReference type="Google" id="ProtNLM"/>
    </source>
</evidence>
<dbReference type="SUPFAM" id="SSF117281">
    <property type="entry name" value="Kelch motif"/>
    <property type="match status" value="1"/>
</dbReference>
<organism evidence="4 5">
    <name type="scientific">Tribonema minus</name>
    <dbReference type="NCBI Taxonomy" id="303371"/>
    <lineage>
        <taxon>Eukaryota</taxon>
        <taxon>Sar</taxon>
        <taxon>Stramenopiles</taxon>
        <taxon>Ochrophyta</taxon>
        <taxon>PX clade</taxon>
        <taxon>Xanthophyceae</taxon>
        <taxon>Tribonematales</taxon>
        <taxon>Tribonemataceae</taxon>
        <taxon>Tribonema</taxon>
    </lineage>
</organism>
<feature type="signal peptide" evidence="3">
    <location>
        <begin position="1"/>
        <end position="19"/>
    </location>
</feature>
<evidence type="ECO:0000256" key="2">
    <source>
        <dbReference type="ARBA" id="ARBA00022737"/>
    </source>
</evidence>
<evidence type="ECO:0000313" key="5">
    <source>
        <dbReference type="Proteomes" id="UP000664859"/>
    </source>
</evidence>
<gene>
    <name evidence="4" type="ORF">JKP88DRAFT_261052</name>
</gene>
<dbReference type="PANTHER" id="PTHR46093:SF18">
    <property type="entry name" value="FIBRONECTIN TYPE-III DOMAIN-CONTAINING PROTEIN"/>
    <property type="match status" value="1"/>
</dbReference>
<accession>A0A835Z188</accession>
<keyword evidence="1" id="KW-0880">Kelch repeat</keyword>
<reference evidence="4" key="1">
    <citation type="submission" date="2021-02" db="EMBL/GenBank/DDBJ databases">
        <title>First Annotated Genome of the Yellow-green Alga Tribonema minus.</title>
        <authorList>
            <person name="Mahan K.M."/>
        </authorList>
    </citation>
    <scope>NUCLEOTIDE SEQUENCE</scope>
    <source>
        <strain evidence="4">UTEX B ZZ1240</strain>
    </source>
</reference>